<evidence type="ECO:0000313" key="1">
    <source>
        <dbReference type="EMBL" id="MFC3755345.1"/>
    </source>
</evidence>
<dbReference type="EMBL" id="JBHRYO010000002">
    <property type="protein sequence ID" value="MFC3755345.1"/>
    <property type="molecule type" value="Genomic_DNA"/>
</dbReference>
<protein>
    <recommendedName>
        <fullName evidence="3">Lipoprotein</fullName>
    </recommendedName>
</protein>
<sequence length="176" mass="20497">MRKIFLLPFCFLFIFCSNQMKLNKGKEIDIFLKEGIYNLNVENKIKYNIVNNTNNFYIIDPNGFYGSSYTLEDGEKIIPIKYFSKGYYNRFNDNDCKKDLIILKPKESKNVALSLNGDDNSLYNYTKGRVYAYHVSSLHNKYNATVFGCNQYIDNLEKKGYKVLQDSIVAKIPIIP</sequence>
<name>A0ABV7XR88_9FLAO</name>
<gene>
    <name evidence="1" type="ORF">ACFONJ_05115</name>
</gene>
<evidence type="ECO:0008006" key="3">
    <source>
        <dbReference type="Google" id="ProtNLM"/>
    </source>
</evidence>
<comment type="caution">
    <text evidence="1">The sequence shown here is derived from an EMBL/GenBank/DDBJ whole genome shotgun (WGS) entry which is preliminary data.</text>
</comment>
<keyword evidence="2" id="KW-1185">Reference proteome</keyword>
<dbReference type="Proteomes" id="UP001595735">
    <property type="component" value="Unassembled WGS sequence"/>
</dbReference>
<proteinExistence type="predicted"/>
<dbReference type="RefSeq" id="WP_378169732.1">
    <property type="nucleotide sequence ID" value="NZ_JBHRYO010000002.1"/>
</dbReference>
<reference evidence="2" key="1">
    <citation type="journal article" date="2019" name="Int. J. Syst. Evol. Microbiol.">
        <title>The Global Catalogue of Microorganisms (GCM) 10K type strain sequencing project: providing services to taxonomists for standard genome sequencing and annotation.</title>
        <authorList>
            <consortium name="The Broad Institute Genomics Platform"/>
            <consortium name="The Broad Institute Genome Sequencing Center for Infectious Disease"/>
            <person name="Wu L."/>
            <person name="Ma J."/>
        </authorList>
    </citation>
    <scope>NUCLEOTIDE SEQUENCE [LARGE SCALE GENOMIC DNA]</scope>
    <source>
        <strain evidence="2">CECT 7798</strain>
    </source>
</reference>
<evidence type="ECO:0000313" key="2">
    <source>
        <dbReference type="Proteomes" id="UP001595735"/>
    </source>
</evidence>
<accession>A0ABV7XR88</accession>
<organism evidence="1 2">
    <name type="scientific">Chryseobacterium tructae</name>
    <dbReference type="NCBI Taxonomy" id="1037380"/>
    <lineage>
        <taxon>Bacteria</taxon>
        <taxon>Pseudomonadati</taxon>
        <taxon>Bacteroidota</taxon>
        <taxon>Flavobacteriia</taxon>
        <taxon>Flavobacteriales</taxon>
        <taxon>Weeksellaceae</taxon>
        <taxon>Chryseobacterium group</taxon>
        <taxon>Chryseobacterium</taxon>
    </lineage>
</organism>